<name>A0AAX6TFJ2_HETGA</name>
<organism evidence="3 4">
    <name type="scientific">Heterocephalus glaber</name>
    <name type="common">Naked mole rat</name>
    <dbReference type="NCBI Taxonomy" id="10181"/>
    <lineage>
        <taxon>Eukaryota</taxon>
        <taxon>Metazoa</taxon>
        <taxon>Chordata</taxon>
        <taxon>Craniata</taxon>
        <taxon>Vertebrata</taxon>
        <taxon>Euteleostomi</taxon>
        <taxon>Mammalia</taxon>
        <taxon>Eutheria</taxon>
        <taxon>Euarchontoglires</taxon>
        <taxon>Glires</taxon>
        <taxon>Rodentia</taxon>
        <taxon>Hystricomorpha</taxon>
        <taxon>Bathyergidae</taxon>
        <taxon>Heterocephalus</taxon>
    </lineage>
</organism>
<evidence type="ECO:0000256" key="1">
    <source>
        <dbReference type="SAM" id="MobiDB-lite"/>
    </source>
</evidence>
<dbReference type="Proteomes" id="UP000694906">
    <property type="component" value="Unplaced"/>
</dbReference>
<feature type="compositionally biased region" description="Polar residues" evidence="1">
    <location>
        <begin position="545"/>
        <end position="564"/>
    </location>
</feature>
<feature type="region of interest" description="Disordered" evidence="1">
    <location>
        <begin position="345"/>
        <end position="441"/>
    </location>
</feature>
<feature type="region of interest" description="Disordered" evidence="1">
    <location>
        <begin position="249"/>
        <end position="279"/>
    </location>
</feature>
<protein>
    <submittedName>
        <fullName evidence="4">Leucine-rich repeat-containing protein 37A3-like</fullName>
    </submittedName>
</protein>
<feature type="compositionally biased region" description="Polar residues" evidence="1">
    <location>
        <begin position="393"/>
        <end position="406"/>
    </location>
</feature>
<evidence type="ECO:0000259" key="2">
    <source>
        <dbReference type="Pfam" id="PF15779"/>
    </source>
</evidence>
<evidence type="ECO:0000313" key="3">
    <source>
        <dbReference type="Proteomes" id="UP000694906"/>
    </source>
</evidence>
<dbReference type="GeneID" id="110350680"/>
<proteinExistence type="predicted"/>
<sequence>MAGAGPRPHVGIVMEKRPCEKPLSPFKGKESQAWALVGSAEKGFLHYGVIQKGWGVAEYVPAHPGWTPYPVQLNSEPLAANKPSSLDSDLPLESLIDLTPPEEPGSFVYLDSSVPTKMLSPPQRFAGQLSPQLDKVAAPHQGLAWQERLQKLLLMVDGGQNQFLALPPHLKRKIQTSGLHHTADHQAGEVPFVPLDRQQSKAAKFLSHLNKEEEQDQHQQLPEVVVGTPHQLEKPKFQEQISQEKDIYTSMDGGEHDSHDLESQENTDQPPEAPGQTTPSQFQLEAQNLHPETPQSQPDLAAEEGVEQLLVPQEVKAPSLGRREEHHSQELVVTVNVLVKNMRTTPAGKEAQPPPLHQQAPASLSESPEGVKPSPTQQEAPSQPPGSPMETELSPSQQDQPLLTSETAEEVETSGSQLEALPETENPLEEVKSPVQEDTPALETTLGRLGDEVRISTPAHHQAKHSHWLRLTVNPPDLLLTKRPEPTAEVRTSQTHHEVPAQVSVLLDDVELPVTLIEALTLPPEPSEGAEFFKFQWEVLFPSSESIQDEQGSPSPQESMDGSLQASEESEASSTQWEATVEHLQTSKEVEPSSTPEGAGSQPPELPHEITAQALGHHKAAVSSPT</sequence>
<keyword evidence="3" id="KW-1185">Reference proteome</keyword>
<gene>
    <name evidence="4" type="primary">LOC110350680</name>
</gene>
<reference evidence="4" key="1">
    <citation type="submission" date="2025-08" db="UniProtKB">
        <authorList>
            <consortium name="RefSeq"/>
        </authorList>
    </citation>
    <scope>IDENTIFICATION</scope>
</reference>
<accession>A0AAX6TFJ2</accession>
<feature type="domain" description="Leucine-rich repeat-containing protein 37 N-terminal" evidence="2">
    <location>
        <begin position="450"/>
        <end position="493"/>
    </location>
</feature>
<dbReference type="InterPro" id="IPR032754">
    <property type="entry name" value="LRRC37_N"/>
</dbReference>
<feature type="region of interest" description="Disordered" evidence="1">
    <location>
        <begin position="545"/>
        <end position="626"/>
    </location>
</feature>
<feature type="compositionally biased region" description="Polar residues" evidence="1">
    <location>
        <begin position="264"/>
        <end position="279"/>
    </location>
</feature>
<dbReference type="AlphaFoldDB" id="A0AAX6TFJ2"/>
<feature type="compositionally biased region" description="Basic and acidic residues" evidence="1">
    <location>
        <begin position="249"/>
        <end position="262"/>
    </location>
</feature>
<feature type="non-terminal residue" evidence="4">
    <location>
        <position position="626"/>
    </location>
</feature>
<dbReference type="RefSeq" id="XP_021120309.1">
    <property type="nucleotide sequence ID" value="XM_021264650.1"/>
</dbReference>
<evidence type="ECO:0000313" key="4">
    <source>
        <dbReference type="RefSeq" id="XP_021120309.1"/>
    </source>
</evidence>
<dbReference type="Pfam" id="PF15779">
    <property type="entry name" value="LRRC37"/>
    <property type="match status" value="2"/>
</dbReference>
<feature type="domain" description="Leucine-rich repeat-containing protein 37 N-terminal" evidence="2">
    <location>
        <begin position="589"/>
        <end position="625"/>
    </location>
</feature>